<protein>
    <submittedName>
        <fullName evidence="1">Uncharacterized protein</fullName>
    </submittedName>
</protein>
<dbReference type="AlphaFoldDB" id="A0AA48LXF8"/>
<accession>A0AA48LXF8</accession>
<proteinExistence type="predicted"/>
<evidence type="ECO:0000313" key="1">
    <source>
        <dbReference type="EMBL" id="CAJ0853641.1"/>
    </source>
</evidence>
<gene>
    <name evidence="1" type="ORF">AMST5_00666</name>
</gene>
<name>A0AA48LXF8_9ZZZZ</name>
<sequence>MGSLSPELSRLIDAHRAAYQKFEATDENDDAFLSASRTEDLARYDVTMRPCVNDAEFIEKLRYLMNIECSLWGEPEFLTQFGSIAVAVREYFDQYPSNPH</sequence>
<dbReference type="EMBL" id="OY288114">
    <property type="protein sequence ID" value="CAJ0853641.1"/>
    <property type="molecule type" value="Genomic_DNA"/>
</dbReference>
<reference evidence="1" key="1">
    <citation type="submission" date="2023-07" db="EMBL/GenBank/DDBJ databases">
        <authorList>
            <person name="Pelsma A.J. K."/>
        </authorList>
    </citation>
    <scope>NUCLEOTIDE SEQUENCE</scope>
</reference>
<organism evidence="1">
    <name type="scientific">freshwater sediment metagenome</name>
    <dbReference type="NCBI Taxonomy" id="556182"/>
    <lineage>
        <taxon>unclassified sequences</taxon>
        <taxon>metagenomes</taxon>
        <taxon>ecological metagenomes</taxon>
    </lineage>
</organism>